<dbReference type="PANTHER" id="PTHR45528">
    <property type="entry name" value="SENSOR HISTIDINE KINASE CPXA"/>
    <property type="match status" value="1"/>
</dbReference>
<dbReference type="InterPro" id="IPR050398">
    <property type="entry name" value="HssS/ArlS-like"/>
</dbReference>
<dbReference type="InterPro" id="IPR008358">
    <property type="entry name" value="Sig_transdc_His_kin/Pase_MprB"/>
</dbReference>
<dbReference type="Proteomes" id="UP000473885">
    <property type="component" value="Unassembled WGS sequence"/>
</dbReference>
<evidence type="ECO:0000256" key="5">
    <source>
        <dbReference type="ARBA" id="ARBA00022679"/>
    </source>
</evidence>
<dbReference type="EMBL" id="SXDP01000006">
    <property type="protein sequence ID" value="NEZ47251.1"/>
    <property type="molecule type" value="Genomic_DNA"/>
</dbReference>
<evidence type="ECO:0000313" key="14">
    <source>
        <dbReference type="Proteomes" id="UP000473885"/>
    </source>
</evidence>
<dbReference type="PRINTS" id="PR01780">
    <property type="entry name" value="LANTIREGPROT"/>
</dbReference>
<dbReference type="InterPro" id="IPR036097">
    <property type="entry name" value="HisK_dim/P_sf"/>
</dbReference>
<dbReference type="Gene3D" id="1.10.287.130">
    <property type="match status" value="1"/>
</dbReference>
<organism evidence="13 14">
    <name type="scientific">Clostridium niameyense</name>
    <dbReference type="NCBI Taxonomy" id="1622073"/>
    <lineage>
        <taxon>Bacteria</taxon>
        <taxon>Bacillati</taxon>
        <taxon>Bacillota</taxon>
        <taxon>Clostridia</taxon>
        <taxon>Eubacteriales</taxon>
        <taxon>Clostridiaceae</taxon>
        <taxon>Clostridium</taxon>
    </lineage>
</organism>
<evidence type="ECO:0000256" key="8">
    <source>
        <dbReference type="ARBA" id="ARBA00022989"/>
    </source>
</evidence>
<dbReference type="InterPro" id="IPR005467">
    <property type="entry name" value="His_kinase_dom"/>
</dbReference>
<dbReference type="InterPro" id="IPR003661">
    <property type="entry name" value="HisK_dim/P_dom"/>
</dbReference>
<keyword evidence="14" id="KW-1185">Reference proteome</keyword>
<evidence type="ECO:0000256" key="2">
    <source>
        <dbReference type="ARBA" id="ARBA00004141"/>
    </source>
</evidence>
<evidence type="ECO:0000259" key="12">
    <source>
        <dbReference type="PROSITE" id="PS50109"/>
    </source>
</evidence>
<keyword evidence="4" id="KW-0597">Phosphoprotein</keyword>
<dbReference type="GO" id="GO:0005886">
    <property type="term" value="C:plasma membrane"/>
    <property type="evidence" value="ECO:0007669"/>
    <property type="project" value="TreeGrafter"/>
</dbReference>
<evidence type="ECO:0000313" key="13">
    <source>
        <dbReference type="EMBL" id="NEZ47251.1"/>
    </source>
</evidence>
<comment type="caution">
    <text evidence="13">The sequence shown here is derived from an EMBL/GenBank/DDBJ whole genome shotgun (WGS) entry which is preliminary data.</text>
</comment>
<dbReference type="InterPro" id="IPR003594">
    <property type="entry name" value="HATPase_dom"/>
</dbReference>
<keyword evidence="10 11" id="KW-0472">Membrane</keyword>
<keyword evidence="6 11" id="KW-0812">Transmembrane</keyword>
<dbReference type="SUPFAM" id="SSF47384">
    <property type="entry name" value="Homodimeric domain of signal transducing histidine kinase"/>
    <property type="match status" value="1"/>
</dbReference>
<reference evidence="13 14" key="1">
    <citation type="submission" date="2019-04" db="EMBL/GenBank/DDBJ databases">
        <title>Genome sequencing of Clostridium botulinum Groups I-IV and Clostridium butyricum.</title>
        <authorList>
            <person name="Brunt J."/>
            <person name="Van Vliet A.H.M."/>
            <person name="Stringer S.C."/>
            <person name="Carter A.T."/>
            <person name="Peck M.W."/>
        </authorList>
    </citation>
    <scope>NUCLEOTIDE SEQUENCE [LARGE SCALE GENOMIC DNA]</scope>
    <source>
        <strain evidence="13 14">IFR 18/094</strain>
    </source>
</reference>
<sequence length="454" mass="52352">MKDMKKEKSLKQVFISCILTLVLTIGISIIIPLIIFAVFINKEIILPANYYELKAKNIEKRLKNFTVIKDEDIPKELSYVIFDKKMNITSTNLNNKEIKETIEYIRGNREGRVNCYIYIQTSNNSCVLQYSIKPKYKNRTLNSLLPNPMTLIFIIIILNILISCIITIIIFSKKLKEELLPLLNTTRQINIQNLDFVVEKSKIKEFNEILDSIIDMREELKDTLKKKWEEDKIKNQQLSALSHDIKTPLTIIKGNTQLLLESDSIEEGKEYGNFVLDGATEIEQYINILTTSLKAERNLGVQKNKIYTKDFIKKVEKSAYSLFQTKKIILKVNYKDIPEVIEGDETYIYRAVTNILSNAFDYSKANGNVYLHIYSKDNYLYFKIIDEGTGFTSEGIKCASKIFYQEDKSRSKNNHYGIGLYLAALVAKEHGGDLILNNSNKTLGAEVTFKMKIK</sequence>
<dbReference type="PROSITE" id="PS50109">
    <property type="entry name" value="HIS_KIN"/>
    <property type="match status" value="1"/>
</dbReference>
<dbReference type="Gene3D" id="3.30.565.10">
    <property type="entry name" value="Histidine kinase-like ATPase, C-terminal domain"/>
    <property type="match status" value="1"/>
</dbReference>
<dbReference type="GO" id="GO:0000155">
    <property type="term" value="F:phosphorelay sensor kinase activity"/>
    <property type="evidence" value="ECO:0007669"/>
    <property type="project" value="InterPro"/>
</dbReference>
<comment type="subcellular location">
    <subcellularLocation>
        <location evidence="2">Membrane</location>
        <topology evidence="2">Multi-pass membrane protein</topology>
    </subcellularLocation>
</comment>
<name>A0A6M0RAH0_9CLOT</name>
<accession>A0A6M0RAH0</accession>
<protein>
    <recommendedName>
        <fullName evidence="3">histidine kinase</fullName>
        <ecNumber evidence="3">2.7.13.3</ecNumber>
    </recommendedName>
</protein>
<comment type="catalytic activity">
    <reaction evidence="1">
        <text>ATP + protein L-histidine = ADP + protein N-phospho-L-histidine.</text>
        <dbReference type="EC" id="2.7.13.3"/>
    </reaction>
</comment>
<dbReference type="EC" id="2.7.13.3" evidence="3"/>
<evidence type="ECO:0000256" key="10">
    <source>
        <dbReference type="ARBA" id="ARBA00023136"/>
    </source>
</evidence>
<feature type="transmembrane region" description="Helical" evidence="11">
    <location>
        <begin position="12"/>
        <end position="40"/>
    </location>
</feature>
<feature type="domain" description="Histidine kinase" evidence="12">
    <location>
        <begin position="240"/>
        <end position="454"/>
    </location>
</feature>
<evidence type="ECO:0000256" key="3">
    <source>
        <dbReference type="ARBA" id="ARBA00012438"/>
    </source>
</evidence>
<dbReference type="Pfam" id="PF00512">
    <property type="entry name" value="HisKA"/>
    <property type="match status" value="1"/>
</dbReference>
<dbReference type="AlphaFoldDB" id="A0A6M0RAH0"/>
<evidence type="ECO:0000256" key="1">
    <source>
        <dbReference type="ARBA" id="ARBA00000085"/>
    </source>
</evidence>
<dbReference type="PANTHER" id="PTHR45528:SF8">
    <property type="entry name" value="HISTIDINE KINASE"/>
    <property type="match status" value="1"/>
</dbReference>
<keyword evidence="7 13" id="KW-0418">Kinase</keyword>
<keyword evidence="9" id="KW-0902">Two-component regulatory system</keyword>
<evidence type="ECO:0000256" key="9">
    <source>
        <dbReference type="ARBA" id="ARBA00023012"/>
    </source>
</evidence>
<feature type="transmembrane region" description="Helical" evidence="11">
    <location>
        <begin position="151"/>
        <end position="171"/>
    </location>
</feature>
<proteinExistence type="predicted"/>
<evidence type="ECO:0000256" key="6">
    <source>
        <dbReference type="ARBA" id="ARBA00022692"/>
    </source>
</evidence>
<keyword evidence="8 11" id="KW-1133">Transmembrane helix</keyword>
<evidence type="ECO:0000256" key="7">
    <source>
        <dbReference type="ARBA" id="ARBA00022777"/>
    </source>
</evidence>
<dbReference type="CDD" id="cd00082">
    <property type="entry name" value="HisKA"/>
    <property type="match status" value="1"/>
</dbReference>
<evidence type="ECO:0000256" key="4">
    <source>
        <dbReference type="ARBA" id="ARBA00022553"/>
    </source>
</evidence>
<dbReference type="InterPro" id="IPR036890">
    <property type="entry name" value="HATPase_C_sf"/>
</dbReference>
<dbReference type="RefSeq" id="WP_163249329.1">
    <property type="nucleotide sequence ID" value="NZ_SXDP01000006.1"/>
</dbReference>
<keyword evidence="5" id="KW-0808">Transferase</keyword>
<gene>
    <name evidence="13" type="ORF">FDF74_08545</name>
</gene>
<dbReference type="SMART" id="SM00387">
    <property type="entry name" value="HATPase_c"/>
    <property type="match status" value="1"/>
</dbReference>
<dbReference type="Pfam" id="PF02518">
    <property type="entry name" value="HATPase_c"/>
    <property type="match status" value="1"/>
</dbReference>
<dbReference type="SUPFAM" id="SSF55874">
    <property type="entry name" value="ATPase domain of HSP90 chaperone/DNA topoisomerase II/histidine kinase"/>
    <property type="match status" value="1"/>
</dbReference>
<dbReference type="SMART" id="SM00388">
    <property type="entry name" value="HisKA"/>
    <property type="match status" value="1"/>
</dbReference>
<evidence type="ECO:0000256" key="11">
    <source>
        <dbReference type="SAM" id="Phobius"/>
    </source>
</evidence>